<dbReference type="Proteomes" id="UP000712600">
    <property type="component" value="Unassembled WGS sequence"/>
</dbReference>
<proteinExistence type="predicted"/>
<comment type="caution">
    <text evidence="1">The sequence shown here is derived from an EMBL/GenBank/DDBJ whole genome shotgun (WGS) entry which is preliminary data.</text>
</comment>
<evidence type="ECO:0000313" key="2">
    <source>
        <dbReference type="Proteomes" id="UP000712600"/>
    </source>
</evidence>
<organism evidence="1 2">
    <name type="scientific">Brassica cretica</name>
    <name type="common">Mustard</name>
    <dbReference type="NCBI Taxonomy" id="69181"/>
    <lineage>
        <taxon>Eukaryota</taxon>
        <taxon>Viridiplantae</taxon>
        <taxon>Streptophyta</taxon>
        <taxon>Embryophyta</taxon>
        <taxon>Tracheophyta</taxon>
        <taxon>Spermatophyta</taxon>
        <taxon>Magnoliopsida</taxon>
        <taxon>eudicotyledons</taxon>
        <taxon>Gunneridae</taxon>
        <taxon>Pentapetalae</taxon>
        <taxon>rosids</taxon>
        <taxon>malvids</taxon>
        <taxon>Brassicales</taxon>
        <taxon>Brassicaceae</taxon>
        <taxon>Brassiceae</taxon>
        <taxon>Brassica</taxon>
    </lineage>
</organism>
<gene>
    <name evidence="1" type="ORF">F2Q69_00023649</name>
</gene>
<name>A0A8S9Q521_BRACR</name>
<sequence>MEMTETTETTRRGFVMEKRGSEMEMTETTRRGFVFLSLSNSDKKIRYYQEDGVAISSFPDSQMEFVSSGVPTMTLSKLKFISGMKCNAIYPDARGYLYAEFRAAFVWDNKIHDWRPRPRTYTLVDLSLLNILMFSMLIR</sequence>
<dbReference type="AlphaFoldDB" id="A0A8S9Q521"/>
<protein>
    <submittedName>
        <fullName evidence="1">Uncharacterized protein</fullName>
    </submittedName>
</protein>
<reference evidence="1" key="1">
    <citation type="submission" date="2019-12" db="EMBL/GenBank/DDBJ databases">
        <title>Genome sequencing and annotation of Brassica cretica.</title>
        <authorList>
            <person name="Studholme D.J."/>
            <person name="Sarris P."/>
        </authorList>
    </citation>
    <scope>NUCLEOTIDE SEQUENCE</scope>
    <source>
        <strain evidence="1">PFS-109/04</strain>
        <tissue evidence="1">Leaf</tissue>
    </source>
</reference>
<evidence type="ECO:0000313" key="1">
    <source>
        <dbReference type="EMBL" id="KAF3537297.1"/>
    </source>
</evidence>
<dbReference type="EMBL" id="QGKX02001290">
    <property type="protein sequence ID" value="KAF3537297.1"/>
    <property type="molecule type" value="Genomic_DNA"/>
</dbReference>
<accession>A0A8S9Q521</accession>